<proteinExistence type="predicted"/>
<reference evidence="3" key="1">
    <citation type="submission" date="2016-03" db="EMBL/GenBank/DDBJ databases">
        <authorList>
            <person name="Guldener U."/>
        </authorList>
    </citation>
    <scope>NUCLEOTIDE SEQUENCE [LARGE SCALE GENOMIC DNA]</scope>
    <source>
        <strain evidence="3">04CH-RAC-A.6.1</strain>
    </source>
</reference>
<evidence type="ECO:0000313" key="3">
    <source>
        <dbReference type="Proteomes" id="UP000178912"/>
    </source>
</evidence>
<feature type="chain" id="PRO_5009445723" description="Secreted protein" evidence="1">
    <location>
        <begin position="22"/>
        <end position="93"/>
    </location>
</feature>
<sequence length="93" mass="10460">MPPQMGRLFLAMFRMVSPTSATLLPPQATEYSNHEPKICLLPPGPHPQLEPHSISMASIAMTPYCFYSCHRPVVVVVPFRDASRKDFIQSFQS</sequence>
<dbReference type="AlphaFoldDB" id="A0A1E1K573"/>
<gene>
    <name evidence="2" type="ORF">RAG0_03557</name>
</gene>
<dbReference type="Proteomes" id="UP000178912">
    <property type="component" value="Unassembled WGS sequence"/>
</dbReference>
<evidence type="ECO:0000313" key="2">
    <source>
        <dbReference type="EMBL" id="CZS93152.1"/>
    </source>
</evidence>
<evidence type="ECO:0000256" key="1">
    <source>
        <dbReference type="SAM" id="SignalP"/>
    </source>
</evidence>
<protein>
    <recommendedName>
        <fullName evidence="4">Secreted protein</fullName>
    </recommendedName>
</protein>
<name>A0A1E1K573_9HELO</name>
<accession>A0A1E1K573</accession>
<organism evidence="2 3">
    <name type="scientific">Rhynchosporium agropyri</name>
    <dbReference type="NCBI Taxonomy" id="914238"/>
    <lineage>
        <taxon>Eukaryota</taxon>
        <taxon>Fungi</taxon>
        <taxon>Dikarya</taxon>
        <taxon>Ascomycota</taxon>
        <taxon>Pezizomycotina</taxon>
        <taxon>Leotiomycetes</taxon>
        <taxon>Helotiales</taxon>
        <taxon>Ploettnerulaceae</taxon>
        <taxon>Rhynchosporium</taxon>
    </lineage>
</organism>
<feature type="signal peptide" evidence="1">
    <location>
        <begin position="1"/>
        <end position="21"/>
    </location>
</feature>
<dbReference type="EMBL" id="FJUX01000015">
    <property type="protein sequence ID" value="CZS93152.1"/>
    <property type="molecule type" value="Genomic_DNA"/>
</dbReference>
<keyword evidence="3" id="KW-1185">Reference proteome</keyword>
<keyword evidence="1" id="KW-0732">Signal</keyword>
<evidence type="ECO:0008006" key="4">
    <source>
        <dbReference type="Google" id="ProtNLM"/>
    </source>
</evidence>